<dbReference type="Gene3D" id="3.40.50.300">
    <property type="entry name" value="P-loop containing nucleotide triphosphate hydrolases"/>
    <property type="match status" value="1"/>
</dbReference>
<dbReference type="InterPro" id="IPR027417">
    <property type="entry name" value="P-loop_NTPase"/>
</dbReference>
<dbReference type="RefSeq" id="XP_056546821.1">
    <property type="nucleotide sequence ID" value="XM_056683215.1"/>
</dbReference>
<protein>
    <recommendedName>
        <fullName evidence="3">G domain-containing protein</fullName>
    </recommendedName>
</protein>
<dbReference type="EMBL" id="JAPQKN010000001">
    <property type="protein sequence ID" value="KAJ5175213.1"/>
    <property type="molecule type" value="Genomic_DNA"/>
</dbReference>
<evidence type="ECO:0000313" key="2">
    <source>
        <dbReference type="Proteomes" id="UP001149163"/>
    </source>
</evidence>
<organism evidence="1 2">
    <name type="scientific">Penicillium canariense</name>
    <dbReference type="NCBI Taxonomy" id="189055"/>
    <lineage>
        <taxon>Eukaryota</taxon>
        <taxon>Fungi</taxon>
        <taxon>Dikarya</taxon>
        <taxon>Ascomycota</taxon>
        <taxon>Pezizomycotina</taxon>
        <taxon>Eurotiomycetes</taxon>
        <taxon>Eurotiomycetidae</taxon>
        <taxon>Eurotiales</taxon>
        <taxon>Aspergillaceae</taxon>
        <taxon>Penicillium</taxon>
    </lineage>
</organism>
<comment type="caution">
    <text evidence="1">The sequence shown here is derived from an EMBL/GenBank/DDBJ whole genome shotgun (WGS) entry which is preliminary data.</text>
</comment>
<dbReference type="OrthoDB" id="8954335at2759"/>
<reference evidence="1" key="1">
    <citation type="submission" date="2022-11" db="EMBL/GenBank/DDBJ databases">
        <authorList>
            <person name="Petersen C."/>
        </authorList>
    </citation>
    <scope>NUCLEOTIDE SEQUENCE</scope>
    <source>
        <strain evidence="1">IBT 26290</strain>
    </source>
</reference>
<dbReference type="GeneID" id="81422391"/>
<dbReference type="Proteomes" id="UP001149163">
    <property type="component" value="Unassembled WGS sequence"/>
</dbReference>
<dbReference type="SUPFAM" id="SSF52540">
    <property type="entry name" value="P-loop containing nucleoside triphosphate hydrolases"/>
    <property type="match status" value="1"/>
</dbReference>
<evidence type="ECO:0000313" key="1">
    <source>
        <dbReference type="EMBL" id="KAJ5175213.1"/>
    </source>
</evidence>
<gene>
    <name evidence="1" type="ORF">N7482_001090</name>
</gene>
<sequence>MDSIDQDMTETSEFSAGVAVLVMGITGVGKSTIISKLIGGDTGIGHDLTSCRKPELEIHKFMDTSDRFQGFGEGLQKSYNADERK</sequence>
<reference evidence="1" key="2">
    <citation type="journal article" date="2023" name="IMA Fungus">
        <title>Comparative genomic study of the Penicillium genus elucidates a diverse pangenome and 15 lateral gene transfer events.</title>
        <authorList>
            <person name="Petersen C."/>
            <person name="Sorensen T."/>
            <person name="Nielsen M.R."/>
            <person name="Sondergaard T.E."/>
            <person name="Sorensen J.L."/>
            <person name="Fitzpatrick D.A."/>
            <person name="Frisvad J.C."/>
            <person name="Nielsen K.L."/>
        </authorList>
    </citation>
    <scope>NUCLEOTIDE SEQUENCE</scope>
    <source>
        <strain evidence="1">IBT 26290</strain>
    </source>
</reference>
<evidence type="ECO:0008006" key="3">
    <source>
        <dbReference type="Google" id="ProtNLM"/>
    </source>
</evidence>
<keyword evidence="2" id="KW-1185">Reference proteome</keyword>
<name>A0A9W9IEG6_9EURO</name>
<accession>A0A9W9IEG6</accession>
<proteinExistence type="predicted"/>
<dbReference type="AlphaFoldDB" id="A0A9W9IEG6"/>